<keyword evidence="10" id="KW-1185">Reference proteome</keyword>
<keyword evidence="4" id="KW-0862">Zinc</keyword>
<dbReference type="Pfam" id="PF00194">
    <property type="entry name" value="Carb_anhydrase"/>
    <property type="match status" value="1"/>
</dbReference>
<sequence length="248" mass="26943">MLLAVLLFGASSAQAWTHKESKNWSAEFPMCQQTSQSPIDLNSGTKGGAGSTLAQFVKYDPIPARQLKNNGHVMQVDGGFGSFKLPDGEYQVKQFHFHFPAEHTVDGKLSAGEMHIVHQKVGSSGTNDLAVIGVILEESKSPSKQSSFLQALFKDAPENGSASDVGDVDLNVFQDQFKDFYHYVGSLTTPPCAEGVHWYVSKNTAGVTPETIKAFKSRFTEDDNRPTQALNGRKVVNSALSVDKEFAA</sequence>
<dbReference type="PANTHER" id="PTHR18952">
    <property type="entry name" value="CARBONIC ANHYDRASE"/>
    <property type="match status" value="1"/>
</dbReference>
<comment type="similarity">
    <text evidence="1">Belongs to the alpha-carbonic anhydrase family.</text>
</comment>
<dbReference type="EMBL" id="CAJNDS010002815">
    <property type="protein sequence ID" value="CAE7607758.1"/>
    <property type="molecule type" value="Genomic_DNA"/>
</dbReference>
<keyword evidence="7" id="KW-0732">Signal</keyword>
<dbReference type="GO" id="GO:0008270">
    <property type="term" value="F:zinc ion binding"/>
    <property type="evidence" value="ECO:0007669"/>
    <property type="project" value="InterPro"/>
</dbReference>
<dbReference type="InterPro" id="IPR041891">
    <property type="entry name" value="Alpha_CA_prokaryot-like"/>
</dbReference>
<dbReference type="GO" id="GO:0004089">
    <property type="term" value="F:carbonate dehydratase activity"/>
    <property type="evidence" value="ECO:0007669"/>
    <property type="project" value="UniProtKB-EC"/>
</dbReference>
<dbReference type="InterPro" id="IPR001148">
    <property type="entry name" value="CA_dom"/>
</dbReference>
<dbReference type="SMART" id="SM01057">
    <property type="entry name" value="Carb_anhydrase"/>
    <property type="match status" value="1"/>
</dbReference>
<dbReference type="Proteomes" id="UP000604046">
    <property type="component" value="Unassembled WGS sequence"/>
</dbReference>
<proteinExistence type="inferred from homology"/>
<protein>
    <recommendedName>
        <fullName evidence="2">carbonic anhydrase</fullName>
        <ecNumber evidence="2">4.2.1.1</ecNumber>
    </recommendedName>
</protein>
<evidence type="ECO:0000256" key="2">
    <source>
        <dbReference type="ARBA" id="ARBA00012925"/>
    </source>
</evidence>
<dbReference type="EC" id="4.2.1.1" evidence="2"/>
<comment type="catalytic activity">
    <reaction evidence="6">
        <text>hydrogencarbonate + H(+) = CO2 + H2O</text>
        <dbReference type="Rhea" id="RHEA:10748"/>
        <dbReference type="ChEBI" id="CHEBI:15377"/>
        <dbReference type="ChEBI" id="CHEBI:15378"/>
        <dbReference type="ChEBI" id="CHEBI:16526"/>
        <dbReference type="ChEBI" id="CHEBI:17544"/>
        <dbReference type="EC" id="4.2.1.1"/>
    </reaction>
</comment>
<dbReference type="CDD" id="cd03124">
    <property type="entry name" value="alpha_CA_prokaryotic_like"/>
    <property type="match status" value="1"/>
</dbReference>
<evidence type="ECO:0000256" key="4">
    <source>
        <dbReference type="ARBA" id="ARBA00022833"/>
    </source>
</evidence>
<feature type="domain" description="Alpha-carbonic anhydrase" evidence="8">
    <location>
        <begin position="14"/>
        <end position="239"/>
    </location>
</feature>
<gene>
    <name evidence="9" type="primary">ca2</name>
    <name evidence="9" type="ORF">SNAT2548_LOCUS34554</name>
</gene>
<evidence type="ECO:0000313" key="10">
    <source>
        <dbReference type="Proteomes" id="UP000604046"/>
    </source>
</evidence>
<dbReference type="Gene3D" id="3.10.200.10">
    <property type="entry name" value="Alpha carbonic anhydrase"/>
    <property type="match status" value="1"/>
</dbReference>
<dbReference type="PROSITE" id="PS51144">
    <property type="entry name" value="ALPHA_CA_2"/>
    <property type="match status" value="1"/>
</dbReference>
<name>A0A812UYZ9_9DINO</name>
<dbReference type="SUPFAM" id="SSF51069">
    <property type="entry name" value="Carbonic anhydrase"/>
    <property type="match status" value="1"/>
</dbReference>
<evidence type="ECO:0000256" key="7">
    <source>
        <dbReference type="SAM" id="SignalP"/>
    </source>
</evidence>
<evidence type="ECO:0000256" key="6">
    <source>
        <dbReference type="ARBA" id="ARBA00048348"/>
    </source>
</evidence>
<evidence type="ECO:0000313" key="9">
    <source>
        <dbReference type="EMBL" id="CAE7607758.1"/>
    </source>
</evidence>
<dbReference type="PANTHER" id="PTHR18952:SF265">
    <property type="entry name" value="CARBONIC ANHYDRASE"/>
    <property type="match status" value="1"/>
</dbReference>
<accession>A0A812UYZ9</accession>
<keyword evidence="3" id="KW-0479">Metal-binding</keyword>
<dbReference type="InterPro" id="IPR036398">
    <property type="entry name" value="CA_dom_sf"/>
</dbReference>
<dbReference type="OrthoDB" id="422759at2759"/>
<organism evidence="9 10">
    <name type="scientific">Symbiodinium natans</name>
    <dbReference type="NCBI Taxonomy" id="878477"/>
    <lineage>
        <taxon>Eukaryota</taxon>
        <taxon>Sar</taxon>
        <taxon>Alveolata</taxon>
        <taxon>Dinophyceae</taxon>
        <taxon>Suessiales</taxon>
        <taxon>Symbiodiniaceae</taxon>
        <taxon>Symbiodinium</taxon>
    </lineage>
</organism>
<feature type="chain" id="PRO_5032771915" description="carbonic anhydrase" evidence="7">
    <location>
        <begin position="16"/>
        <end position="248"/>
    </location>
</feature>
<keyword evidence="5" id="KW-0456">Lyase</keyword>
<feature type="signal peptide" evidence="7">
    <location>
        <begin position="1"/>
        <end position="15"/>
    </location>
</feature>
<evidence type="ECO:0000259" key="8">
    <source>
        <dbReference type="PROSITE" id="PS51144"/>
    </source>
</evidence>
<dbReference type="AlphaFoldDB" id="A0A812UYZ9"/>
<evidence type="ECO:0000256" key="5">
    <source>
        <dbReference type="ARBA" id="ARBA00023239"/>
    </source>
</evidence>
<evidence type="ECO:0000256" key="3">
    <source>
        <dbReference type="ARBA" id="ARBA00022723"/>
    </source>
</evidence>
<reference evidence="9" key="1">
    <citation type="submission" date="2021-02" db="EMBL/GenBank/DDBJ databases">
        <authorList>
            <person name="Dougan E. K."/>
            <person name="Rhodes N."/>
            <person name="Thang M."/>
            <person name="Chan C."/>
        </authorList>
    </citation>
    <scope>NUCLEOTIDE SEQUENCE</scope>
</reference>
<comment type="caution">
    <text evidence="9">The sequence shown here is derived from an EMBL/GenBank/DDBJ whole genome shotgun (WGS) entry which is preliminary data.</text>
</comment>
<dbReference type="InterPro" id="IPR023561">
    <property type="entry name" value="Carbonic_anhydrase_a-class"/>
</dbReference>
<evidence type="ECO:0000256" key="1">
    <source>
        <dbReference type="ARBA" id="ARBA00010718"/>
    </source>
</evidence>